<dbReference type="Pfam" id="PF03447">
    <property type="entry name" value="NAD_binding_3"/>
    <property type="match status" value="1"/>
</dbReference>
<dbReference type="RefSeq" id="WP_103075146.1">
    <property type="nucleotide sequence ID" value="NZ_NPZB01000002.1"/>
</dbReference>
<evidence type="ECO:0000259" key="16">
    <source>
        <dbReference type="Pfam" id="PF00742"/>
    </source>
</evidence>
<dbReference type="UniPathway" id="UPA00050">
    <property type="reaction ID" value="UER00063"/>
</dbReference>
<comment type="pathway">
    <text evidence="2">Amino-acid biosynthesis; L-threonine biosynthesis; L-threonine from L-aspartate: step 3/5.</text>
</comment>
<evidence type="ECO:0000256" key="15">
    <source>
        <dbReference type="RuleBase" id="RU004171"/>
    </source>
</evidence>
<dbReference type="Pfam" id="PF00742">
    <property type="entry name" value="Homoserine_dh"/>
    <property type="match status" value="1"/>
</dbReference>
<dbReference type="OrthoDB" id="9799110at2"/>
<dbReference type="SUPFAM" id="SSF55347">
    <property type="entry name" value="Glyceraldehyde-3-phosphate dehydrogenase-like, C-terminal domain"/>
    <property type="match status" value="1"/>
</dbReference>
<sequence>MSLARVIPMTNANAALRMTLLGTGTVGSAFVERLAALQGTALRVPALAAIANSRGFVPVDFASQREALDGLRDATGPRDGAWMGDDSFGRGDIVVDATASAVVADRHGEWLRRGAHVVTACKIGQGSDLARWSGIQSARRAGATHYGDSATVGAGLPLLRSIRMLKEGGDRVHAIAGVLSGSLAWLFNHYDGMRPFSGFVREARDAGYTEPDPRDDLSGEDVRRKILILARTAGVELESADVAVQSLVPEALAALPVGDVDAALPAMDEPLRQRFADAHRNGEVLKFIARLENGRARVGLESLPSDHPLAGGAGTDNRVAIWSDRYNTQPLVIQGPGAGAEVTAAALLDDVLAIRG</sequence>
<keyword evidence="10" id="KW-0486">Methionine biosynthesis</keyword>
<evidence type="ECO:0000256" key="1">
    <source>
        <dbReference type="ARBA" id="ARBA00001920"/>
    </source>
</evidence>
<dbReference type="GO" id="GO:0004412">
    <property type="term" value="F:homoserine dehydrogenase activity"/>
    <property type="evidence" value="ECO:0007669"/>
    <property type="project" value="UniProtKB-EC"/>
</dbReference>
<feature type="domain" description="Aspartate/homoserine dehydrogenase NAD-binding" evidence="17">
    <location>
        <begin position="22"/>
        <end position="143"/>
    </location>
</feature>
<dbReference type="InterPro" id="IPR005106">
    <property type="entry name" value="Asp/hSer_DH_NAD-bd"/>
</dbReference>
<evidence type="ECO:0000256" key="6">
    <source>
        <dbReference type="ARBA" id="ARBA00022605"/>
    </source>
</evidence>
<comment type="catalytic activity">
    <reaction evidence="11">
        <text>L-homoserine + NADP(+) = L-aspartate 4-semialdehyde + NADPH + H(+)</text>
        <dbReference type="Rhea" id="RHEA:15761"/>
        <dbReference type="ChEBI" id="CHEBI:15378"/>
        <dbReference type="ChEBI" id="CHEBI:57476"/>
        <dbReference type="ChEBI" id="CHEBI:57783"/>
        <dbReference type="ChEBI" id="CHEBI:58349"/>
        <dbReference type="ChEBI" id="CHEBI:537519"/>
        <dbReference type="EC" id="1.1.1.3"/>
    </reaction>
    <physiologicalReaction direction="right-to-left" evidence="11">
        <dbReference type="Rhea" id="RHEA:15763"/>
    </physiologicalReaction>
</comment>
<dbReference type="GO" id="GO:0009086">
    <property type="term" value="P:methionine biosynthetic process"/>
    <property type="evidence" value="ECO:0007669"/>
    <property type="project" value="UniProtKB-KW"/>
</dbReference>
<organism evidence="18 19">
    <name type="scientific">Solilutibacter silvestris</name>
    <dbReference type="NCBI Taxonomy" id="1645665"/>
    <lineage>
        <taxon>Bacteria</taxon>
        <taxon>Pseudomonadati</taxon>
        <taxon>Pseudomonadota</taxon>
        <taxon>Gammaproteobacteria</taxon>
        <taxon>Lysobacterales</taxon>
        <taxon>Lysobacteraceae</taxon>
        <taxon>Solilutibacter</taxon>
    </lineage>
</organism>
<feature type="binding site" evidence="14">
    <location>
        <position position="210"/>
    </location>
    <ligand>
        <name>L-homoserine</name>
        <dbReference type="ChEBI" id="CHEBI:57476"/>
    </ligand>
</feature>
<evidence type="ECO:0000256" key="5">
    <source>
        <dbReference type="ARBA" id="ARBA00013213"/>
    </source>
</evidence>
<comment type="caution">
    <text evidence="18">The sequence shown here is derived from an EMBL/GenBank/DDBJ whole genome shotgun (WGS) entry which is preliminary data.</text>
</comment>
<dbReference type="InterPro" id="IPR019811">
    <property type="entry name" value="HDH_CS"/>
</dbReference>
<evidence type="ECO:0000259" key="17">
    <source>
        <dbReference type="Pfam" id="PF03447"/>
    </source>
</evidence>
<dbReference type="FunFam" id="3.30.360.10:FF:000006">
    <property type="entry name" value="Bifunctional aspartokinase/homoserine dehydrogenase"/>
    <property type="match status" value="1"/>
</dbReference>
<comment type="similarity">
    <text evidence="4 15">Belongs to the homoserine dehydrogenase family.</text>
</comment>
<evidence type="ECO:0000256" key="14">
    <source>
        <dbReference type="PIRSR" id="PIRSR036497-2"/>
    </source>
</evidence>
<name>A0A2K1PXB2_9GAMM</name>
<dbReference type="Gene3D" id="3.40.50.720">
    <property type="entry name" value="NAD(P)-binding Rossmann-like Domain"/>
    <property type="match status" value="1"/>
</dbReference>
<evidence type="ECO:0000256" key="2">
    <source>
        <dbReference type="ARBA" id="ARBA00005056"/>
    </source>
</evidence>
<evidence type="ECO:0000256" key="3">
    <source>
        <dbReference type="ARBA" id="ARBA00005062"/>
    </source>
</evidence>
<dbReference type="InterPro" id="IPR011147">
    <property type="entry name" value="Bifunc_Aspkin/hSer_DH"/>
</dbReference>
<accession>A0A2K1PXB2</accession>
<evidence type="ECO:0000256" key="11">
    <source>
        <dbReference type="ARBA" id="ARBA00048841"/>
    </source>
</evidence>
<feature type="domain" description="Homoserine dehydrogenase catalytic" evidence="16">
    <location>
        <begin position="157"/>
        <end position="352"/>
    </location>
</feature>
<dbReference type="GO" id="GO:0009088">
    <property type="term" value="P:threonine biosynthetic process"/>
    <property type="evidence" value="ECO:0007669"/>
    <property type="project" value="UniProtKB-UniPathway"/>
</dbReference>
<keyword evidence="6" id="KW-0028">Amino-acid biosynthesis</keyword>
<evidence type="ECO:0000256" key="13">
    <source>
        <dbReference type="PIRSR" id="PIRSR036497-1"/>
    </source>
</evidence>
<evidence type="ECO:0000313" key="19">
    <source>
        <dbReference type="Proteomes" id="UP000236220"/>
    </source>
</evidence>
<dbReference type="EC" id="1.1.1.3" evidence="5"/>
<comment type="catalytic activity">
    <reaction evidence="12">
        <text>L-homoserine + NAD(+) = L-aspartate 4-semialdehyde + NADH + H(+)</text>
        <dbReference type="Rhea" id="RHEA:15757"/>
        <dbReference type="ChEBI" id="CHEBI:15378"/>
        <dbReference type="ChEBI" id="CHEBI:57476"/>
        <dbReference type="ChEBI" id="CHEBI:57540"/>
        <dbReference type="ChEBI" id="CHEBI:57945"/>
        <dbReference type="ChEBI" id="CHEBI:537519"/>
        <dbReference type="EC" id="1.1.1.3"/>
    </reaction>
    <physiologicalReaction direction="right-to-left" evidence="12">
        <dbReference type="Rhea" id="RHEA:15759"/>
    </physiologicalReaction>
</comment>
<evidence type="ECO:0000256" key="4">
    <source>
        <dbReference type="ARBA" id="ARBA00006753"/>
    </source>
</evidence>
<evidence type="ECO:0000256" key="7">
    <source>
        <dbReference type="ARBA" id="ARBA00022697"/>
    </source>
</evidence>
<dbReference type="GO" id="GO:0009089">
    <property type="term" value="P:lysine biosynthetic process via diaminopimelate"/>
    <property type="evidence" value="ECO:0007669"/>
    <property type="project" value="UniProtKB-ARBA"/>
</dbReference>
<dbReference type="Gene3D" id="3.30.360.10">
    <property type="entry name" value="Dihydrodipicolinate Reductase, domain 2"/>
    <property type="match status" value="1"/>
</dbReference>
<dbReference type="EMBL" id="NPZB01000002">
    <property type="protein sequence ID" value="PNS07432.1"/>
    <property type="molecule type" value="Genomic_DNA"/>
</dbReference>
<dbReference type="GO" id="GO:0009090">
    <property type="term" value="P:homoserine biosynthetic process"/>
    <property type="evidence" value="ECO:0007669"/>
    <property type="project" value="UniProtKB-ARBA"/>
</dbReference>
<evidence type="ECO:0000313" key="18">
    <source>
        <dbReference type="EMBL" id="PNS07432.1"/>
    </source>
</evidence>
<dbReference type="PANTHER" id="PTHR43070:SF5">
    <property type="entry name" value="HOMOSERINE DEHYDROGENASE"/>
    <property type="match status" value="1"/>
</dbReference>
<comment type="cofactor">
    <cofactor evidence="1">
        <name>a metal cation</name>
        <dbReference type="ChEBI" id="CHEBI:25213"/>
    </cofactor>
</comment>
<keyword evidence="9" id="KW-0560">Oxidoreductase</keyword>
<comment type="pathway">
    <text evidence="3">Amino-acid biosynthesis; L-methionine biosynthesis via de novo pathway; L-homoserine from L-aspartate: step 3/3.</text>
</comment>
<dbReference type="Proteomes" id="UP000236220">
    <property type="component" value="Unassembled WGS sequence"/>
</dbReference>
<dbReference type="GO" id="GO:0050661">
    <property type="term" value="F:NADP binding"/>
    <property type="evidence" value="ECO:0007669"/>
    <property type="project" value="InterPro"/>
</dbReference>
<dbReference type="SUPFAM" id="SSF51735">
    <property type="entry name" value="NAD(P)-binding Rossmann-fold domains"/>
    <property type="match status" value="1"/>
</dbReference>
<dbReference type="UniPathway" id="UPA00051">
    <property type="reaction ID" value="UER00465"/>
</dbReference>
<keyword evidence="7" id="KW-0791">Threonine biosynthesis</keyword>
<dbReference type="PANTHER" id="PTHR43070">
    <property type="match status" value="1"/>
</dbReference>
<protein>
    <recommendedName>
        <fullName evidence="5">homoserine dehydrogenase</fullName>
        <ecNumber evidence="5">1.1.1.3</ecNumber>
    </recommendedName>
</protein>
<dbReference type="InterPro" id="IPR001342">
    <property type="entry name" value="HDH_cat"/>
</dbReference>
<dbReference type="PROSITE" id="PS01042">
    <property type="entry name" value="HOMOSER_DHGENASE"/>
    <property type="match status" value="1"/>
</dbReference>
<dbReference type="InterPro" id="IPR036291">
    <property type="entry name" value="NAD(P)-bd_dom_sf"/>
</dbReference>
<keyword evidence="8 14" id="KW-0521">NADP</keyword>
<dbReference type="PIRSF" id="PIRSF036497">
    <property type="entry name" value="HDH_short"/>
    <property type="match status" value="1"/>
</dbReference>
<evidence type="ECO:0000256" key="12">
    <source>
        <dbReference type="ARBA" id="ARBA00049031"/>
    </source>
</evidence>
<gene>
    <name evidence="18" type="ORF">Lysil_1608</name>
</gene>
<feature type="binding site" evidence="14">
    <location>
        <begin position="22"/>
        <end position="27"/>
    </location>
    <ligand>
        <name>NADP(+)</name>
        <dbReference type="ChEBI" id="CHEBI:58349"/>
    </ligand>
</feature>
<feature type="active site" description="Proton donor" evidence="13">
    <location>
        <position position="225"/>
    </location>
</feature>
<evidence type="ECO:0000256" key="9">
    <source>
        <dbReference type="ARBA" id="ARBA00023002"/>
    </source>
</evidence>
<proteinExistence type="inferred from homology"/>
<evidence type="ECO:0000256" key="10">
    <source>
        <dbReference type="ARBA" id="ARBA00023167"/>
    </source>
</evidence>
<keyword evidence="19" id="KW-1185">Reference proteome</keyword>
<dbReference type="InterPro" id="IPR022697">
    <property type="entry name" value="HDH_short"/>
</dbReference>
<dbReference type="AlphaFoldDB" id="A0A2K1PXB2"/>
<feature type="binding site" evidence="14">
    <location>
        <position position="122"/>
    </location>
    <ligand>
        <name>NADPH</name>
        <dbReference type="ChEBI" id="CHEBI:57783"/>
    </ligand>
</feature>
<evidence type="ECO:0000256" key="8">
    <source>
        <dbReference type="ARBA" id="ARBA00022857"/>
    </source>
</evidence>
<reference evidence="18 19" key="1">
    <citation type="submission" date="2017-08" db="EMBL/GenBank/DDBJ databases">
        <title>Lysobacter sylvestris genome.</title>
        <authorList>
            <person name="Zhang D.-C."/>
            <person name="Albuquerque L."/>
            <person name="Franca L."/>
            <person name="Froufe H.J.C."/>
            <person name="Barroso C."/>
            <person name="Egas C."/>
            <person name="Da Costa M."/>
            <person name="Margesin R."/>
        </authorList>
    </citation>
    <scope>NUCLEOTIDE SEQUENCE [LARGE SCALE GENOMIC DNA]</scope>
    <source>
        <strain evidence="18 19">AM20-91</strain>
    </source>
</reference>
<feature type="binding site" evidence="14">
    <location>
        <position position="98"/>
    </location>
    <ligand>
        <name>NADPH</name>
        <dbReference type="ChEBI" id="CHEBI:57783"/>
    </ligand>
</feature>